<evidence type="ECO:0000256" key="7">
    <source>
        <dbReference type="ARBA" id="ARBA00022692"/>
    </source>
</evidence>
<evidence type="ECO:0000256" key="13">
    <source>
        <dbReference type="RuleBase" id="RU365064"/>
    </source>
</evidence>
<organism evidence="14 15">
    <name type="scientific">Mizuhopecten yessoensis</name>
    <name type="common">Japanese scallop</name>
    <name type="synonym">Patinopecten yessoensis</name>
    <dbReference type="NCBI Taxonomy" id="6573"/>
    <lineage>
        <taxon>Eukaryota</taxon>
        <taxon>Metazoa</taxon>
        <taxon>Spiralia</taxon>
        <taxon>Lophotrochozoa</taxon>
        <taxon>Mollusca</taxon>
        <taxon>Bivalvia</taxon>
        <taxon>Autobranchia</taxon>
        <taxon>Pteriomorphia</taxon>
        <taxon>Pectinida</taxon>
        <taxon>Pectinoidea</taxon>
        <taxon>Pectinidae</taxon>
        <taxon>Mizuhopecten</taxon>
    </lineage>
</organism>
<evidence type="ECO:0000256" key="10">
    <source>
        <dbReference type="ARBA" id="ARBA00023136"/>
    </source>
</evidence>
<evidence type="ECO:0000256" key="3">
    <source>
        <dbReference type="ARBA" id="ARBA00011071"/>
    </source>
</evidence>
<feature type="transmembrane region" description="Helical" evidence="13">
    <location>
        <begin position="340"/>
        <end position="360"/>
    </location>
</feature>
<keyword evidence="9 13" id="KW-1133">Transmembrane helix</keyword>
<dbReference type="EMBL" id="NEDP02076750">
    <property type="protein sequence ID" value="OWF34777.1"/>
    <property type="molecule type" value="Genomic_DNA"/>
</dbReference>
<feature type="transmembrane region" description="Helical" evidence="13">
    <location>
        <begin position="291"/>
        <end position="310"/>
    </location>
</feature>
<evidence type="ECO:0000256" key="4">
    <source>
        <dbReference type="ARBA" id="ARBA00022502"/>
    </source>
</evidence>
<dbReference type="GO" id="GO:0005789">
    <property type="term" value="C:endoplasmic reticulum membrane"/>
    <property type="evidence" value="ECO:0007669"/>
    <property type="project" value="UniProtKB-SubCell"/>
</dbReference>
<keyword evidence="15" id="KW-1185">Reference proteome</keyword>
<dbReference type="GO" id="GO:0051751">
    <property type="term" value="F:alpha-1,4-mannosyltransferase activity"/>
    <property type="evidence" value="ECO:0007669"/>
    <property type="project" value="InterPro"/>
</dbReference>
<comment type="subcellular location">
    <subcellularLocation>
        <location evidence="1 13">Endoplasmic reticulum membrane</location>
        <topology evidence="1 13">Multi-pass membrane protein</topology>
    </subcellularLocation>
</comment>
<feature type="transmembrane region" description="Helical" evidence="13">
    <location>
        <begin position="7"/>
        <end position="24"/>
    </location>
</feature>
<dbReference type="EC" id="2.4.1.-" evidence="13"/>
<accession>A0A210PE79</accession>
<dbReference type="AlphaFoldDB" id="A0A210PE79"/>
<evidence type="ECO:0000256" key="11">
    <source>
        <dbReference type="ARBA" id="ARBA00093408"/>
    </source>
</evidence>
<reference evidence="14 15" key="1">
    <citation type="journal article" date="2017" name="Nat. Ecol. Evol.">
        <title>Scallop genome provides insights into evolution of bilaterian karyotype and development.</title>
        <authorList>
            <person name="Wang S."/>
            <person name="Zhang J."/>
            <person name="Jiao W."/>
            <person name="Li J."/>
            <person name="Xun X."/>
            <person name="Sun Y."/>
            <person name="Guo X."/>
            <person name="Huan P."/>
            <person name="Dong B."/>
            <person name="Zhang L."/>
            <person name="Hu X."/>
            <person name="Sun X."/>
            <person name="Wang J."/>
            <person name="Zhao C."/>
            <person name="Wang Y."/>
            <person name="Wang D."/>
            <person name="Huang X."/>
            <person name="Wang R."/>
            <person name="Lv J."/>
            <person name="Li Y."/>
            <person name="Zhang Z."/>
            <person name="Liu B."/>
            <person name="Lu W."/>
            <person name="Hui Y."/>
            <person name="Liang J."/>
            <person name="Zhou Z."/>
            <person name="Hou R."/>
            <person name="Li X."/>
            <person name="Liu Y."/>
            <person name="Li H."/>
            <person name="Ning X."/>
            <person name="Lin Y."/>
            <person name="Zhao L."/>
            <person name="Xing Q."/>
            <person name="Dou J."/>
            <person name="Li Y."/>
            <person name="Mao J."/>
            <person name="Guo H."/>
            <person name="Dou H."/>
            <person name="Li T."/>
            <person name="Mu C."/>
            <person name="Jiang W."/>
            <person name="Fu Q."/>
            <person name="Fu X."/>
            <person name="Miao Y."/>
            <person name="Liu J."/>
            <person name="Yu Q."/>
            <person name="Li R."/>
            <person name="Liao H."/>
            <person name="Li X."/>
            <person name="Kong Y."/>
            <person name="Jiang Z."/>
            <person name="Chourrout D."/>
            <person name="Li R."/>
            <person name="Bao Z."/>
        </authorList>
    </citation>
    <scope>NUCLEOTIDE SEQUENCE [LARGE SCALE GENOMIC DNA]</scope>
    <source>
        <strain evidence="14 15">PY_sf001</strain>
    </source>
</reference>
<proteinExistence type="inferred from homology"/>
<keyword evidence="7 13" id="KW-0812">Transmembrane</keyword>
<dbReference type="UniPathway" id="UPA00196"/>
<comment type="caution">
    <text evidence="14">The sequence shown here is derived from an EMBL/GenBank/DDBJ whole genome shotgun (WGS) entry which is preliminary data.</text>
</comment>
<sequence length="403" mass="46871">MEVKSIWGSLALSVLSRVALLWYGEWQDKTMAVKFTDVDYYVVSDAARLLHQNMSPFHRPTYRYTPLLAWMLQPNVVLTQMFGKLLFVFFDVMTGYLIYSLLRSQGFNEKLSNVCACFWLLNPLAAAVSCRGSADSVMTFLVLLTLRLLQGRRYILAAISYALSVHFKIYSITYAMPIYFMLNEENLEKLGRKGHRLEQCIAYMWPTGRRLMFGAVVTVILLTMTGLCYHWYGWAFLENTYLYHIGRKDIRHNFSPYFYLIYLTAESPHSSILSLLVFIPQLILIVTFSITLYNDLPLCWFLITFVFVAYNKVCTSQYFLWYLCLLPLVLPNLRMSVKKGIAVITLWFIGQGLWLLPAYILEFEGFNTFTYVWSAGLVFFFINVYIVKVVLDNYIAKPHTKSQ</sequence>
<evidence type="ECO:0000256" key="9">
    <source>
        <dbReference type="ARBA" id="ARBA00022989"/>
    </source>
</evidence>
<dbReference type="Pfam" id="PF05007">
    <property type="entry name" value="Mannosyl_trans"/>
    <property type="match status" value="1"/>
</dbReference>
<feature type="transmembrane region" description="Helical" evidence="13">
    <location>
        <begin position="211"/>
        <end position="232"/>
    </location>
</feature>
<dbReference type="InterPro" id="IPR007704">
    <property type="entry name" value="PIG-M"/>
</dbReference>
<keyword evidence="4 13" id="KW-0337">GPI-anchor biosynthesis</keyword>
<keyword evidence="6 13" id="KW-0808">Transferase</keyword>
<dbReference type="STRING" id="6573.A0A210PE79"/>
<evidence type="ECO:0000256" key="12">
    <source>
        <dbReference type="ARBA" id="ARBA00093608"/>
    </source>
</evidence>
<dbReference type="GO" id="GO:0006506">
    <property type="term" value="P:GPI anchor biosynthetic process"/>
    <property type="evidence" value="ECO:0007669"/>
    <property type="project" value="UniProtKB-UniPathway"/>
</dbReference>
<feature type="transmembrane region" description="Helical" evidence="13">
    <location>
        <begin position="81"/>
        <end position="102"/>
    </location>
</feature>
<evidence type="ECO:0000256" key="2">
    <source>
        <dbReference type="ARBA" id="ARBA00004687"/>
    </source>
</evidence>
<protein>
    <recommendedName>
        <fullName evidence="12 13">GPI alpha-1,4-mannosyltransferase I, catalytic subunit</fullName>
        <ecNumber evidence="13">2.4.1.-</ecNumber>
    </recommendedName>
    <alternativeName>
        <fullName evidence="13">GPI mannosyltransferase I</fullName>
    </alternativeName>
</protein>
<evidence type="ECO:0000313" key="14">
    <source>
        <dbReference type="EMBL" id="OWF34777.1"/>
    </source>
</evidence>
<keyword evidence="8 13" id="KW-0256">Endoplasmic reticulum</keyword>
<dbReference type="GO" id="GO:0004376">
    <property type="term" value="F:GPI mannosyltransferase activity"/>
    <property type="evidence" value="ECO:0007669"/>
    <property type="project" value="InterPro"/>
</dbReference>
<dbReference type="GO" id="GO:1990529">
    <property type="term" value="C:glycosylphosphatidylinositol-mannosyltransferase I complex"/>
    <property type="evidence" value="ECO:0007669"/>
    <property type="project" value="TreeGrafter"/>
</dbReference>
<comment type="function">
    <text evidence="11 13">Catalytic subunit of the glycosylphosphatidylinositol-mannosyltransferase I complex which catalyzes the transfer of the first mannose, via an alpha-1,4 bond from a dolichol-phosphate-mannose (Dol-P-Man) to the glucosaminyl acyl phosphatidylinositol (GlcN-(acyl)PI) intermediate to generate alpha-D-Man-(1-&gt;4)-alpha-D-GlcN-(1-&gt;6)-(1-radyl,2-acyl-sn-glycero-3-phospho)-2-acyl-inositol and participates in the sixth step of the glycosylphosphatidylinositol-anchor biosynthesis.</text>
</comment>
<evidence type="ECO:0000256" key="1">
    <source>
        <dbReference type="ARBA" id="ARBA00004477"/>
    </source>
</evidence>
<comment type="pathway">
    <text evidence="2 13">Glycolipid biosynthesis; glycosylphosphatidylinositol-anchor biosynthesis.</text>
</comment>
<dbReference type="PANTHER" id="PTHR12886:SF0">
    <property type="entry name" value="GPI MANNOSYLTRANSFERASE 1"/>
    <property type="match status" value="1"/>
</dbReference>
<evidence type="ECO:0000256" key="8">
    <source>
        <dbReference type="ARBA" id="ARBA00022824"/>
    </source>
</evidence>
<keyword evidence="5 13" id="KW-0328">Glycosyltransferase</keyword>
<dbReference type="OrthoDB" id="1741594at2759"/>
<feature type="transmembrane region" description="Helical" evidence="13">
    <location>
        <begin position="372"/>
        <end position="391"/>
    </location>
</feature>
<evidence type="ECO:0000313" key="15">
    <source>
        <dbReference type="Proteomes" id="UP000242188"/>
    </source>
</evidence>
<evidence type="ECO:0000256" key="6">
    <source>
        <dbReference type="ARBA" id="ARBA00022679"/>
    </source>
</evidence>
<evidence type="ECO:0000256" key="5">
    <source>
        <dbReference type="ARBA" id="ARBA00022676"/>
    </source>
</evidence>
<dbReference type="PANTHER" id="PTHR12886">
    <property type="entry name" value="PIG-M MANNOSYLTRANSFERASE"/>
    <property type="match status" value="1"/>
</dbReference>
<gene>
    <name evidence="14" type="ORF">KP79_PYT14176</name>
</gene>
<comment type="caution">
    <text evidence="13">Lacks conserved residue(s) required for the propagation of feature annotation.</text>
</comment>
<dbReference type="Proteomes" id="UP000242188">
    <property type="component" value="Unassembled WGS sequence"/>
</dbReference>
<keyword evidence="10 13" id="KW-0472">Membrane</keyword>
<comment type="similarity">
    <text evidence="3 13">Belongs to the PIGM family.</text>
</comment>
<name>A0A210PE79_MIZYE</name>